<reference evidence="2" key="1">
    <citation type="thesis" date="2020" institute="ProQuest LLC" country="789 East Eisenhower Parkway, Ann Arbor, MI, USA">
        <title>Comparative Genomics and Chromosome Evolution.</title>
        <authorList>
            <person name="Mudd A.B."/>
        </authorList>
    </citation>
    <scope>NUCLEOTIDE SEQUENCE</scope>
    <source>
        <strain evidence="2">HN-11 Male</strain>
        <tissue evidence="2">Kidney and liver</tissue>
    </source>
</reference>
<protein>
    <submittedName>
        <fullName evidence="2">Uncharacterized protein</fullName>
    </submittedName>
</protein>
<organism evidence="2 3">
    <name type="scientific">Eleutherodactylus coqui</name>
    <name type="common">Puerto Rican coqui</name>
    <dbReference type="NCBI Taxonomy" id="57060"/>
    <lineage>
        <taxon>Eukaryota</taxon>
        <taxon>Metazoa</taxon>
        <taxon>Chordata</taxon>
        <taxon>Craniata</taxon>
        <taxon>Vertebrata</taxon>
        <taxon>Euteleostomi</taxon>
        <taxon>Amphibia</taxon>
        <taxon>Batrachia</taxon>
        <taxon>Anura</taxon>
        <taxon>Neobatrachia</taxon>
        <taxon>Hyloidea</taxon>
        <taxon>Eleutherodactylidae</taxon>
        <taxon>Eleutherodactylinae</taxon>
        <taxon>Eleutherodactylus</taxon>
        <taxon>Eleutherodactylus</taxon>
    </lineage>
</organism>
<feature type="region of interest" description="Disordered" evidence="1">
    <location>
        <begin position="1"/>
        <end position="34"/>
    </location>
</feature>
<proteinExistence type="predicted"/>
<feature type="compositionally biased region" description="Basic and acidic residues" evidence="1">
    <location>
        <begin position="1"/>
        <end position="13"/>
    </location>
</feature>
<feature type="compositionally biased region" description="Polar residues" evidence="1">
    <location>
        <begin position="14"/>
        <end position="23"/>
    </location>
</feature>
<keyword evidence="3" id="KW-1185">Reference proteome</keyword>
<comment type="caution">
    <text evidence="2">The sequence shown here is derived from an EMBL/GenBank/DDBJ whole genome shotgun (WGS) entry which is preliminary data.</text>
</comment>
<dbReference type="EMBL" id="WNTK01000002">
    <property type="protein sequence ID" value="KAG9489114.1"/>
    <property type="molecule type" value="Genomic_DNA"/>
</dbReference>
<evidence type="ECO:0000313" key="3">
    <source>
        <dbReference type="Proteomes" id="UP000770717"/>
    </source>
</evidence>
<gene>
    <name evidence="2" type="ORF">GDO78_005223</name>
</gene>
<evidence type="ECO:0000256" key="1">
    <source>
        <dbReference type="SAM" id="MobiDB-lite"/>
    </source>
</evidence>
<name>A0A8J6FK89_ELECQ</name>
<dbReference type="AlphaFoldDB" id="A0A8J6FK89"/>
<sequence>MNHFEEYKKDRNSEIQQASSYFSSPPPQLPPIRDNLKKGALYQKTPSKFDSWRKQKKTHNCRFRITHIHQYNVNLSQAET</sequence>
<accession>A0A8J6FK89</accession>
<dbReference type="Proteomes" id="UP000770717">
    <property type="component" value="Unassembled WGS sequence"/>
</dbReference>
<evidence type="ECO:0000313" key="2">
    <source>
        <dbReference type="EMBL" id="KAG9489114.1"/>
    </source>
</evidence>